<comment type="caution">
    <text evidence="10">The sequence shown here is derived from an EMBL/GenBank/DDBJ whole genome shotgun (WGS) entry which is preliminary data.</text>
</comment>
<dbReference type="GO" id="GO:0045893">
    <property type="term" value="P:positive regulation of DNA-templated transcription"/>
    <property type="evidence" value="ECO:0007669"/>
    <property type="project" value="UniProtKB-ARBA"/>
</dbReference>
<evidence type="ECO:0000256" key="4">
    <source>
        <dbReference type="ARBA" id="ARBA00022771"/>
    </source>
</evidence>
<dbReference type="PANTHER" id="PTHR24394">
    <property type="entry name" value="ZINC FINGER PROTEIN"/>
    <property type="match status" value="1"/>
</dbReference>
<evidence type="ECO:0000256" key="7">
    <source>
        <dbReference type="PROSITE-ProRule" id="PRU00042"/>
    </source>
</evidence>
<name>A0A423SEA8_PENVA</name>
<accession>A0A423SEA8</accession>
<dbReference type="InterPro" id="IPR036236">
    <property type="entry name" value="Znf_C2H2_sf"/>
</dbReference>
<dbReference type="SUPFAM" id="SSF57667">
    <property type="entry name" value="beta-beta-alpha zinc fingers"/>
    <property type="match status" value="1"/>
</dbReference>
<dbReference type="Pfam" id="PF12874">
    <property type="entry name" value="zf-met"/>
    <property type="match status" value="1"/>
</dbReference>
<feature type="domain" description="C2H2-type" evidence="9">
    <location>
        <begin position="1"/>
        <end position="13"/>
    </location>
</feature>
<dbReference type="Gene3D" id="3.30.160.60">
    <property type="entry name" value="Classic Zinc Finger"/>
    <property type="match status" value="2"/>
</dbReference>
<dbReference type="PROSITE" id="PS00028">
    <property type="entry name" value="ZINC_FINGER_C2H2_1"/>
    <property type="match status" value="2"/>
</dbReference>
<dbReference type="PROSITE" id="PS50157">
    <property type="entry name" value="ZINC_FINGER_C2H2_2"/>
    <property type="match status" value="3"/>
</dbReference>
<keyword evidence="6" id="KW-0539">Nucleus</keyword>
<dbReference type="SMART" id="SM00355">
    <property type="entry name" value="ZnF_C2H2"/>
    <property type="match status" value="2"/>
</dbReference>
<feature type="region of interest" description="Disordered" evidence="8">
    <location>
        <begin position="237"/>
        <end position="266"/>
    </location>
</feature>
<dbReference type="STRING" id="6689.A0A423SEA8"/>
<evidence type="ECO:0000256" key="8">
    <source>
        <dbReference type="SAM" id="MobiDB-lite"/>
    </source>
</evidence>
<evidence type="ECO:0000259" key="9">
    <source>
        <dbReference type="PROSITE" id="PS50157"/>
    </source>
</evidence>
<dbReference type="OrthoDB" id="6077919at2759"/>
<evidence type="ECO:0000256" key="6">
    <source>
        <dbReference type="ARBA" id="ARBA00023242"/>
    </source>
</evidence>
<evidence type="ECO:0000313" key="10">
    <source>
        <dbReference type="EMBL" id="ROT62511.1"/>
    </source>
</evidence>
<dbReference type="GO" id="GO:0005634">
    <property type="term" value="C:nucleus"/>
    <property type="evidence" value="ECO:0007669"/>
    <property type="project" value="UniProtKB-SubCell"/>
</dbReference>
<evidence type="ECO:0000256" key="5">
    <source>
        <dbReference type="ARBA" id="ARBA00022833"/>
    </source>
</evidence>
<keyword evidence="5" id="KW-0862">Zinc</keyword>
<keyword evidence="11" id="KW-1185">Reference proteome</keyword>
<dbReference type="Proteomes" id="UP000283509">
    <property type="component" value="Unassembled WGS sequence"/>
</dbReference>
<dbReference type="GO" id="GO:0008270">
    <property type="term" value="F:zinc ion binding"/>
    <property type="evidence" value="ECO:0007669"/>
    <property type="project" value="UniProtKB-KW"/>
</dbReference>
<dbReference type="EMBL" id="QCYY01003653">
    <property type="protein sequence ID" value="ROT62511.1"/>
    <property type="molecule type" value="Genomic_DNA"/>
</dbReference>
<reference evidence="10 11" key="2">
    <citation type="submission" date="2019-01" db="EMBL/GenBank/DDBJ databases">
        <title>The decoding of complex shrimp genome reveals the adaptation for benthos swimmer, frequently molting mechanism and breeding impact on genome.</title>
        <authorList>
            <person name="Sun Y."/>
            <person name="Gao Y."/>
            <person name="Yu Y."/>
        </authorList>
    </citation>
    <scope>NUCLEOTIDE SEQUENCE [LARGE SCALE GENOMIC DNA]</scope>
    <source>
        <tissue evidence="10">Muscle</tissue>
    </source>
</reference>
<organism evidence="10 11">
    <name type="scientific">Penaeus vannamei</name>
    <name type="common">Whiteleg shrimp</name>
    <name type="synonym">Litopenaeus vannamei</name>
    <dbReference type="NCBI Taxonomy" id="6689"/>
    <lineage>
        <taxon>Eukaryota</taxon>
        <taxon>Metazoa</taxon>
        <taxon>Ecdysozoa</taxon>
        <taxon>Arthropoda</taxon>
        <taxon>Crustacea</taxon>
        <taxon>Multicrustacea</taxon>
        <taxon>Malacostraca</taxon>
        <taxon>Eumalacostraca</taxon>
        <taxon>Eucarida</taxon>
        <taxon>Decapoda</taxon>
        <taxon>Dendrobranchiata</taxon>
        <taxon>Penaeoidea</taxon>
        <taxon>Penaeidae</taxon>
        <taxon>Penaeus</taxon>
    </lineage>
</organism>
<dbReference type="GO" id="GO:0005694">
    <property type="term" value="C:chromosome"/>
    <property type="evidence" value="ECO:0007669"/>
    <property type="project" value="UniProtKB-ARBA"/>
</dbReference>
<dbReference type="PANTHER" id="PTHR24394:SF29">
    <property type="entry name" value="MYONEURIN"/>
    <property type="match status" value="1"/>
</dbReference>
<dbReference type="GO" id="GO:0000981">
    <property type="term" value="F:DNA-binding transcription factor activity, RNA polymerase II-specific"/>
    <property type="evidence" value="ECO:0007669"/>
    <property type="project" value="TreeGrafter"/>
</dbReference>
<dbReference type="AlphaFoldDB" id="A0A423SEA8"/>
<keyword evidence="4 7" id="KW-0863">Zinc-finger</keyword>
<evidence type="ECO:0000256" key="3">
    <source>
        <dbReference type="ARBA" id="ARBA00022737"/>
    </source>
</evidence>
<reference evidence="10 11" key="1">
    <citation type="submission" date="2018-04" db="EMBL/GenBank/DDBJ databases">
        <authorList>
            <person name="Zhang X."/>
            <person name="Yuan J."/>
            <person name="Li F."/>
            <person name="Xiang J."/>
        </authorList>
    </citation>
    <scope>NUCLEOTIDE SEQUENCE [LARGE SCALE GENOMIC DNA]</scope>
    <source>
        <tissue evidence="10">Muscle</tissue>
    </source>
</reference>
<dbReference type="GO" id="GO:0043565">
    <property type="term" value="F:sequence-specific DNA binding"/>
    <property type="evidence" value="ECO:0007669"/>
    <property type="project" value="UniProtKB-ARBA"/>
</dbReference>
<proteinExistence type="predicted"/>
<evidence type="ECO:0000313" key="11">
    <source>
        <dbReference type="Proteomes" id="UP000283509"/>
    </source>
</evidence>
<keyword evidence="2" id="KW-0479">Metal-binding</keyword>
<feature type="domain" description="C2H2-type" evidence="9">
    <location>
        <begin position="42"/>
        <end position="70"/>
    </location>
</feature>
<sequence>MERHMRTHTGERPYHCDVCGSSFARPQTLQEHKNRHYNFKPYVCKICGKSFHELAACSRHVKGQHGREPAAASIIRLNSQNQQADSEETKLITIAEQSVTHAETISRQGSAVTCEGCGTLMSSMAVLKNHARQCKAQAGVSVAEWLVHGSAGSPSSGMEITVGESGASGDLGCVEESSSGLECVKEVDSSGLSHAVTISEDGSITSVPLSQLAPLHLQLENDYMVVLSDDTRAQEATSSFQTQDLQQVDESTLTGTDSETSQPRITLVSSLLSQ</sequence>
<protein>
    <recommendedName>
        <fullName evidence="9">C2H2-type domain-containing protein</fullName>
    </recommendedName>
</protein>
<evidence type="ECO:0000256" key="2">
    <source>
        <dbReference type="ARBA" id="ARBA00022723"/>
    </source>
</evidence>
<dbReference type="FunFam" id="3.30.160.60:FF:001732">
    <property type="entry name" value="Zgc:162936"/>
    <property type="match status" value="1"/>
</dbReference>
<comment type="subcellular location">
    <subcellularLocation>
        <location evidence="1">Nucleus</location>
    </subcellularLocation>
</comment>
<feature type="domain" description="C2H2-type" evidence="9">
    <location>
        <begin position="14"/>
        <end position="41"/>
    </location>
</feature>
<evidence type="ECO:0000256" key="1">
    <source>
        <dbReference type="ARBA" id="ARBA00004123"/>
    </source>
</evidence>
<gene>
    <name evidence="10" type="ORF">C7M84_019644</name>
</gene>
<keyword evidence="3" id="KW-0677">Repeat</keyword>
<dbReference type="InterPro" id="IPR013087">
    <property type="entry name" value="Znf_C2H2_type"/>
</dbReference>